<sequence>MSIIKIFLIAFLFMAISPSNAQSLSSHQWKDRVIIISADDTSSQALKAQISEFEKHQKGLNERRLVIYQSVSNQIKKGFKQESVWLESDKSFQKIESPESNFEVILIGLDGGIKLRKNEFVSCKELFGVIDQMPMRMSEIKRKKDG</sequence>
<proteinExistence type="predicted"/>
<gene>
    <name evidence="4" type="ORF">J0A69_09125</name>
</gene>
<dbReference type="Proteomes" id="UP000664480">
    <property type="component" value="Unassembled WGS sequence"/>
</dbReference>
<organism evidence="4 5">
    <name type="scientific">Algoriphagus pacificus</name>
    <dbReference type="NCBI Taxonomy" id="2811234"/>
    <lineage>
        <taxon>Bacteria</taxon>
        <taxon>Pseudomonadati</taxon>
        <taxon>Bacteroidota</taxon>
        <taxon>Cytophagia</taxon>
        <taxon>Cytophagales</taxon>
        <taxon>Cyclobacteriaceae</taxon>
        <taxon>Algoriphagus</taxon>
    </lineage>
</organism>
<feature type="signal peptide" evidence="2">
    <location>
        <begin position="1"/>
        <end position="21"/>
    </location>
</feature>
<dbReference type="InterPro" id="IPR025232">
    <property type="entry name" value="DUF4174"/>
</dbReference>
<evidence type="ECO:0000256" key="1">
    <source>
        <dbReference type="ARBA" id="ARBA00022729"/>
    </source>
</evidence>
<keyword evidence="5" id="KW-1185">Reference proteome</keyword>
<evidence type="ECO:0000256" key="2">
    <source>
        <dbReference type="SAM" id="SignalP"/>
    </source>
</evidence>
<comment type="caution">
    <text evidence="4">The sequence shown here is derived from an EMBL/GenBank/DDBJ whole genome shotgun (WGS) entry which is preliminary data.</text>
</comment>
<protein>
    <submittedName>
        <fullName evidence="4">DUF4174 domain-containing protein</fullName>
    </submittedName>
</protein>
<feature type="domain" description="DUF4174" evidence="3">
    <location>
        <begin position="24"/>
        <end position="139"/>
    </location>
</feature>
<evidence type="ECO:0000259" key="3">
    <source>
        <dbReference type="Pfam" id="PF13778"/>
    </source>
</evidence>
<accession>A0ABS3CIW6</accession>
<dbReference type="Pfam" id="PF13778">
    <property type="entry name" value="DUF4174"/>
    <property type="match status" value="1"/>
</dbReference>
<dbReference type="RefSeq" id="WP_206586249.1">
    <property type="nucleotide sequence ID" value="NZ_JAFKCU010000002.1"/>
</dbReference>
<keyword evidence="1 2" id="KW-0732">Signal</keyword>
<evidence type="ECO:0000313" key="5">
    <source>
        <dbReference type="Proteomes" id="UP000664480"/>
    </source>
</evidence>
<dbReference type="EMBL" id="JAFKCU010000002">
    <property type="protein sequence ID" value="MBN7815589.1"/>
    <property type="molecule type" value="Genomic_DNA"/>
</dbReference>
<evidence type="ECO:0000313" key="4">
    <source>
        <dbReference type="EMBL" id="MBN7815589.1"/>
    </source>
</evidence>
<reference evidence="4 5" key="1">
    <citation type="submission" date="2021-03" db="EMBL/GenBank/DDBJ databases">
        <title>novel species isolated from a fishpond in China.</title>
        <authorList>
            <person name="Lu H."/>
            <person name="Cai Z."/>
        </authorList>
    </citation>
    <scope>NUCLEOTIDE SEQUENCE [LARGE SCALE GENOMIC DNA]</scope>
    <source>
        <strain evidence="4 5">YJ13C</strain>
    </source>
</reference>
<name>A0ABS3CIW6_9BACT</name>
<feature type="chain" id="PRO_5046228032" evidence="2">
    <location>
        <begin position="22"/>
        <end position="146"/>
    </location>
</feature>